<keyword evidence="3" id="KW-1133">Transmembrane helix</keyword>
<evidence type="ECO:0000313" key="5">
    <source>
        <dbReference type="EMBL" id="SEB90279.1"/>
    </source>
</evidence>
<dbReference type="PANTHER" id="PTHR45138">
    <property type="entry name" value="REGULATORY COMPONENTS OF SENSORY TRANSDUCTION SYSTEM"/>
    <property type="match status" value="1"/>
</dbReference>
<dbReference type="EC" id="2.7.7.65" evidence="1"/>
<dbReference type="CDD" id="cd01949">
    <property type="entry name" value="GGDEF"/>
    <property type="match status" value="1"/>
</dbReference>
<comment type="catalytic activity">
    <reaction evidence="2">
        <text>2 GTP = 3',3'-c-di-GMP + 2 diphosphate</text>
        <dbReference type="Rhea" id="RHEA:24898"/>
        <dbReference type="ChEBI" id="CHEBI:33019"/>
        <dbReference type="ChEBI" id="CHEBI:37565"/>
        <dbReference type="ChEBI" id="CHEBI:58805"/>
        <dbReference type="EC" id="2.7.7.65"/>
    </reaction>
</comment>
<dbReference type="GO" id="GO:0005886">
    <property type="term" value="C:plasma membrane"/>
    <property type="evidence" value="ECO:0007669"/>
    <property type="project" value="TreeGrafter"/>
</dbReference>
<organism evidence="5 6">
    <name type="scientific">Nitratireductor aquibiodomus</name>
    <dbReference type="NCBI Taxonomy" id="204799"/>
    <lineage>
        <taxon>Bacteria</taxon>
        <taxon>Pseudomonadati</taxon>
        <taxon>Pseudomonadota</taxon>
        <taxon>Alphaproteobacteria</taxon>
        <taxon>Hyphomicrobiales</taxon>
        <taxon>Phyllobacteriaceae</taxon>
        <taxon>Nitratireductor</taxon>
    </lineage>
</organism>
<protein>
    <recommendedName>
        <fullName evidence="1">diguanylate cyclase</fullName>
        <ecNumber evidence="1">2.7.7.65</ecNumber>
    </recommendedName>
</protein>
<dbReference type="SUPFAM" id="SSF55073">
    <property type="entry name" value="Nucleotide cyclase"/>
    <property type="match status" value="1"/>
</dbReference>
<dbReference type="GO" id="GO:0052621">
    <property type="term" value="F:diguanylate cyclase activity"/>
    <property type="evidence" value="ECO:0007669"/>
    <property type="project" value="UniProtKB-EC"/>
</dbReference>
<dbReference type="GO" id="GO:0043709">
    <property type="term" value="P:cell adhesion involved in single-species biofilm formation"/>
    <property type="evidence" value="ECO:0007669"/>
    <property type="project" value="TreeGrafter"/>
</dbReference>
<keyword evidence="3" id="KW-0812">Transmembrane</keyword>
<dbReference type="PROSITE" id="PS50887">
    <property type="entry name" value="GGDEF"/>
    <property type="match status" value="1"/>
</dbReference>
<accession>A0A1H4N4S4</accession>
<dbReference type="SMART" id="SM00267">
    <property type="entry name" value="GGDEF"/>
    <property type="match status" value="1"/>
</dbReference>
<evidence type="ECO:0000256" key="2">
    <source>
        <dbReference type="ARBA" id="ARBA00034247"/>
    </source>
</evidence>
<dbReference type="Pfam" id="PF00990">
    <property type="entry name" value="GGDEF"/>
    <property type="match status" value="1"/>
</dbReference>
<keyword evidence="6" id="KW-1185">Reference proteome</keyword>
<dbReference type="FunFam" id="3.30.70.270:FF:000001">
    <property type="entry name" value="Diguanylate cyclase domain protein"/>
    <property type="match status" value="1"/>
</dbReference>
<dbReference type="InterPro" id="IPR029787">
    <property type="entry name" value="Nucleotide_cyclase"/>
</dbReference>
<name>A0A1H4N4S4_9HYPH</name>
<evidence type="ECO:0000256" key="3">
    <source>
        <dbReference type="SAM" id="Phobius"/>
    </source>
</evidence>
<dbReference type="InterPro" id="IPR050469">
    <property type="entry name" value="Diguanylate_Cyclase"/>
</dbReference>
<gene>
    <name evidence="5" type="ORF">SAMN05216452_3615</name>
</gene>
<dbReference type="NCBIfam" id="TIGR00254">
    <property type="entry name" value="GGDEF"/>
    <property type="match status" value="1"/>
</dbReference>
<dbReference type="GO" id="GO:1902201">
    <property type="term" value="P:negative regulation of bacterial-type flagellum-dependent cell motility"/>
    <property type="evidence" value="ECO:0007669"/>
    <property type="project" value="TreeGrafter"/>
</dbReference>
<dbReference type="PANTHER" id="PTHR45138:SF9">
    <property type="entry name" value="DIGUANYLATE CYCLASE DGCM-RELATED"/>
    <property type="match status" value="1"/>
</dbReference>
<dbReference type="InterPro" id="IPR000160">
    <property type="entry name" value="GGDEF_dom"/>
</dbReference>
<feature type="transmembrane region" description="Helical" evidence="3">
    <location>
        <begin position="48"/>
        <end position="70"/>
    </location>
</feature>
<dbReference type="RefSeq" id="WP_007009282.1">
    <property type="nucleotide sequence ID" value="NZ_FNSL01000001.1"/>
</dbReference>
<dbReference type="EMBL" id="FNSL01000001">
    <property type="protein sequence ID" value="SEB90279.1"/>
    <property type="molecule type" value="Genomic_DNA"/>
</dbReference>
<dbReference type="InterPro" id="IPR043128">
    <property type="entry name" value="Rev_trsase/Diguanyl_cyclase"/>
</dbReference>
<dbReference type="Gene3D" id="3.30.70.270">
    <property type="match status" value="1"/>
</dbReference>
<dbReference type="Proteomes" id="UP000199064">
    <property type="component" value="Unassembled WGS sequence"/>
</dbReference>
<keyword evidence="3" id="KW-0472">Membrane</keyword>
<proteinExistence type="predicted"/>
<evidence type="ECO:0000259" key="4">
    <source>
        <dbReference type="PROSITE" id="PS50887"/>
    </source>
</evidence>
<dbReference type="AlphaFoldDB" id="A0A1H4N4S4"/>
<evidence type="ECO:0000313" key="6">
    <source>
        <dbReference type="Proteomes" id="UP000199064"/>
    </source>
</evidence>
<sequence length="252" mass="27771">MSWFQAAFDRFYGLRIWQQACFVTLFAVLGADALTLVFYAIFFSDRLLLDLVLTAFITVVIAYPISFVFLRKTATVARLAAELDMAAATDFLTGLRNRRDFMRIAGETIDATDASAGVVLFIDVDHFKRINDRFGHAEGDRVLVLIAEAIRQSVRTDDICARIGGEEFAVFMPGADLPLARMVSERIAITCRLVGCGASVEDISTTVSIGIAVHRPLQSLDAVVKEADSLLYKAKQGGRDRVVHHPPQEIVA</sequence>
<evidence type="ECO:0000256" key="1">
    <source>
        <dbReference type="ARBA" id="ARBA00012528"/>
    </source>
</evidence>
<feature type="domain" description="GGDEF" evidence="4">
    <location>
        <begin position="115"/>
        <end position="247"/>
    </location>
</feature>
<feature type="transmembrane region" description="Helical" evidence="3">
    <location>
        <begin position="20"/>
        <end position="42"/>
    </location>
</feature>
<reference evidence="6" key="1">
    <citation type="submission" date="2016-10" db="EMBL/GenBank/DDBJ databases">
        <authorList>
            <person name="Varghese N."/>
            <person name="Submissions S."/>
        </authorList>
    </citation>
    <scope>NUCLEOTIDE SEQUENCE [LARGE SCALE GENOMIC DNA]</scope>
    <source>
        <strain evidence="6">ES.061</strain>
    </source>
</reference>